<dbReference type="Proteomes" id="UP001633002">
    <property type="component" value="Unassembled WGS sequence"/>
</dbReference>
<sequence length="529" mass="56436">MAFAVCTAHSYCLVGRYPATRLQNSSFPSSFLPSTANAFSSRHGYCRRSLNWERQGSDFQRRSSGAFSVVRSLQESYQAEKEVDGGGKGNGGDKVNVLVLGSGGREHSLCYGLRRSATCGEIFCAPGNAGIQLSGDAECLLDLDITSSLAVADFCKKNKIGLVVVGPEGPLVSGMVDDLMGEGIPTFGPSQDAAALEGSKSFMKNLCDKYNIPTAKYAVFTEADKAKQYIKEQGVPIVVKADGLAAGKGVVVALTLDEALDAVDSILTDGIFGSAGGLLVIEEFLDGEEVSFFAVVDGENAVPLVSAQDHKRVGDGDTGPNTGGMGAYSPAPALTPELEELVMETIVLPTVRGMAKEGTKFVGVLYAGIIIEKKNGLPKLLEYNVRFGDPECQVLMMRLQSDLVQLLLAACKGQLKGVELKWSDEAALVVVMASNGYPGSYQKGTLISNLEAAEQHGSKVKLFHAGTALDAEQNIVAVGGRVLGVTATGKDIIEAQRQAYEVADQIRWKEGFYRRDIGWRAVERHRELV</sequence>
<keyword evidence="5" id="KW-0658">Purine biosynthesis</keyword>
<dbReference type="InterPro" id="IPR000115">
    <property type="entry name" value="PRibGlycinamide_synth"/>
</dbReference>
<organism evidence="13 14">
    <name type="scientific">Riccia sorocarpa</name>
    <dbReference type="NCBI Taxonomy" id="122646"/>
    <lineage>
        <taxon>Eukaryota</taxon>
        <taxon>Viridiplantae</taxon>
        <taxon>Streptophyta</taxon>
        <taxon>Embryophyta</taxon>
        <taxon>Marchantiophyta</taxon>
        <taxon>Marchantiopsida</taxon>
        <taxon>Marchantiidae</taxon>
        <taxon>Marchantiales</taxon>
        <taxon>Ricciaceae</taxon>
        <taxon>Riccia</taxon>
    </lineage>
</organism>
<dbReference type="Gene3D" id="3.30.1490.20">
    <property type="entry name" value="ATP-grasp fold, A domain"/>
    <property type="match status" value="1"/>
</dbReference>
<dbReference type="InterPro" id="IPR011054">
    <property type="entry name" value="Rudment_hybrid_motif"/>
</dbReference>
<dbReference type="SMART" id="SM01210">
    <property type="entry name" value="GARS_C"/>
    <property type="match status" value="1"/>
</dbReference>
<evidence type="ECO:0000256" key="11">
    <source>
        <dbReference type="PROSITE-ProRule" id="PRU00409"/>
    </source>
</evidence>
<dbReference type="PROSITE" id="PS00184">
    <property type="entry name" value="GARS"/>
    <property type="match status" value="1"/>
</dbReference>
<comment type="catalytic activity">
    <reaction evidence="10">
        <text>5-phospho-beta-D-ribosylamine + glycine + ATP = N(1)-(5-phospho-beta-D-ribosyl)glycinamide + ADP + phosphate + H(+)</text>
        <dbReference type="Rhea" id="RHEA:17453"/>
        <dbReference type="ChEBI" id="CHEBI:15378"/>
        <dbReference type="ChEBI" id="CHEBI:30616"/>
        <dbReference type="ChEBI" id="CHEBI:43474"/>
        <dbReference type="ChEBI" id="CHEBI:57305"/>
        <dbReference type="ChEBI" id="CHEBI:58681"/>
        <dbReference type="ChEBI" id="CHEBI:143788"/>
        <dbReference type="ChEBI" id="CHEBI:456216"/>
        <dbReference type="EC" id="6.3.4.13"/>
    </reaction>
</comment>
<dbReference type="EMBL" id="JBJQOH010000004">
    <property type="protein sequence ID" value="KAL3689356.1"/>
    <property type="molecule type" value="Genomic_DNA"/>
</dbReference>
<evidence type="ECO:0000256" key="5">
    <source>
        <dbReference type="ARBA" id="ARBA00022755"/>
    </source>
</evidence>
<dbReference type="NCBIfam" id="TIGR00877">
    <property type="entry name" value="purD"/>
    <property type="match status" value="1"/>
</dbReference>
<evidence type="ECO:0000256" key="3">
    <source>
        <dbReference type="ARBA" id="ARBA00022598"/>
    </source>
</evidence>
<dbReference type="EC" id="6.3.4.13" evidence="2"/>
<dbReference type="FunFam" id="3.30.470.20:FF:000031">
    <property type="entry name" value="Phosphoribosylamine--glycine ligase"/>
    <property type="match status" value="1"/>
</dbReference>
<evidence type="ECO:0000256" key="1">
    <source>
        <dbReference type="ARBA" id="ARBA00005174"/>
    </source>
</evidence>
<dbReference type="SUPFAM" id="SSF52440">
    <property type="entry name" value="PreATP-grasp domain"/>
    <property type="match status" value="1"/>
</dbReference>
<dbReference type="InterPro" id="IPR020559">
    <property type="entry name" value="PRibGlycinamide_synth_CS"/>
</dbReference>
<dbReference type="InterPro" id="IPR020560">
    <property type="entry name" value="PRibGlycinamide_synth_C-dom"/>
</dbReference>
<dbReference type="InterPro" id="IPR011761">
    <property type="entry name" value="ATP-grasp"/>
</dbReference>
<dbReference type="Gene3D" id="3.40.50.20">
    <property type="match status" value="1"/>
</dbReference>
<dbReference type="PROSITE" id="PS50975">
    <property type="entry name" value="ATP_GRASP"/>
    <property type="match status" value="1"/>
</dbReference>
<keyword evidence="14" id="KW-1185">Reference proteome</keyword>
<keyword evidence="3" id="KW-0436">Ligase</keyword>
<dbReference type="Gene3D" id="3.90.600.10">
    <property type="entry name" value="Phosphoribosylglycinamide synthetase, C-terminal domain"/>
    <property type="match status" value="1"/>
</dbReference>
<dbReference type="Gene3D" id="3.30.470.20">
    <property type="entry name" value="ATP-grasp fold, B domain"/>
    <property type="match status" value="1"/>
</dbReference>
<comment type="pathway">
    <text evidence="1">Purine metabolism; IMP biosynthesis via de novo pathway; N(1)-(5-phospho-D-ribosyl)glycinamide from 5-phospho-alpha-D-ribose 1-diphosphate: step 2/2.</text>
</comment>
<dbReference type="SUPFAM" id="SSF51246">
    <property type="entry name" value="Rudiment single hybrid motif"/>
    <property type="match status" value="1"/>
</dbReference>
<accession>A0ABD3HEP0</accession>
<comment type="caution">
    <text evidence="13">The sequence shown here is derived from an EMBL/GenBank/DDBJ whole genome shotgun (WGS) entry which is preliminary data.</text>
</comment>
<evidence type="ECO:0000256" key="4">
    <source>
        <dbReference type="ARBA" id="ARBA00022741"/>
    </source>
</evidence>
<evidence type="ECO:0000313" key="13">
    <source>
        <dbReference type="EMBL" id="KAL3689356.1"/>
    </source>
</evidence>
<dbReference type="GO" id="GO:0005524">
    <property type="term" value="F:ATP binding"/>
    <property type="evidence" value="ECO:0007669"/>
    <property type="project" value="UniProtKB-UniRule"/>
</dbReference>
<evidence type="ECO:0000313" key="14">
    <source>
        <dbReference type="Proteomes" id="UP001633002"/>
    </source>
</evidence>
<dbReference type="SUPFAM" id="SSF56059">
    <property type="entry name" value="Glutathione synthetase ATP-binding domain-like"/>
    <property type="match status" value="1"/>
</dbReference>
<dbReference type="FunFam" id="3.30.1490.20:FF:000006">
    <property type="entry name" value="phosphoribosylamine--glycine ligase, chloroplastic-like"/>
    <property type="match status" value="1"/>
</dbReference>
<dbReference type="InterPro" id="IPR013815">
    <property type="entry name" value="ATP_grasp_subdomain_1"/>
</dbReference>
<comment type="similarity">
    <text evidence="7">Belongs to the GARS family.</text>
</comment>
<dbReference type="GO" id="GO:0006164">
    <property type="term" value="P:purine nucleotide biosynthetic process"/>
    <property type="evidence" value="ECO:0007669"/>
    <property type="project" value="UniProtKB-KW"/>
</dbReference>
<reference evidence="13 14" key="1">
    <citation type="submission" date="2024-09" db="EMBL/GenBank/DDBJ databases">
        <title>Chromosome-scale assembly of Riccia sorocarpa.</title>
        <authorList>
            <person name="Paukszto L."/>
        </authorList>
    </citation>
    <scope>NUCLEOTIDE SEQUENCE [LARGE SCALE GENOMIC DNA]</scope>
    <source>
        <strain evidence="13">LP-2024</strain>
        <tissue evidence="13">Aerial parts of the thallus</tissue>
    </source>
</reference>
<dbReference type="FunFam" id="3.90.600.10:FF:000001">
    <property type="entry name" value="Trifunctional purine biosynthetic protein adenosine-3"/>
    <property type="match status" value="1"/>
</dbReference>
<evidence type="ECO:0000256" key="6">
    <source>
        <dbReference type="ARBA" id="ARBA00022840"/>
    </source>
</evidence>
<protein>
    <recommendedName>
        <fullName evidence="2">phosphoribosylamine--glycine ligase</fullName>
        <ecNumber evidence="2">6.3.4.13</ecNumber>
    </recommendedName>
    <alternativeName>
        <fullName evidence="8">Glycinamide ribonucleotide synthetase</fullName>
    </alternativeName>
    <alternativeName>
        <fullName evidence="9">Phosphoribosylglycinamide synthetase</fullName>
    </alternativeName>
</protein>
<dbReference type="PANTHER" id="PTHR43472">
    <property type="entry name" value="PHOSPHORIBOSYLAMINE--GLYCINE LIGASE"/>
    <property type="match status" value="1"/>
</dbReference>
<dbReference type="Pfam" id="PF02844">
    <property type="entry name" value="GARS_N"/>
    <property type="match status" value="1"/>
</dbReference>
<dbReference type="SMART" id="SM01209">
    <property type="entry name" value="GARS_A"/>
    <property type="match status" value="1"/>
</dbReference>
<dbReference type="Pfam" id="PF02843">
    <property type="entry name" value="GARS_C"/>
    <property type="match status" value="1"/>
</dbReference>
<gene>
    <name evidence="13" type="ORF">R1sor_015665</name>
</gene>
<evidence type="ECO:0000256" key="2">
    <source>
        <dbReference type="ARBA" id="ARBA00013255"/>
    </source>
</evidence>
<proteinExistence type="inferred from homology"/>
<evidence type="ECO:0000256" key="8">
    <source>
        <dbReference type="ARBA" id="ARBA00042242"/>
    </source>
</evidence>
<keyword evidence="6 11" id="KW-0067">ATP-binding</keyword>
<dbReference type="InterPro" id="IPR020562">
    <property type="entry name" value="PRibGlycinamide_synth_N"/>
</dbReference>
<evidence type="ECO:0000259" key="12">
    <source>
        <dbReference type="PROSITE" id="PS50975"/>
    </source>
</evidence>
<evidence type="ECO:0000256" key="7">
    <source>
        <dbReference type="ARBA" id="ARBA00038345"/>
    </source>
</evidence>
<dbReference type="GO" id="GO:0004637">
    <property type="term" value="F:phosphoribosylamine-glycine ligase activity"/>
    <property type="evidence" value="ECO:0007669"/>
    <property type="project" value="UniProtKB-EC"/>
</dbReference>
<name>A0ABD3HEP0_9MARC</name>
<dbReference type="InterPro" id="IPR020561">
    <property type="entry name" value="PRibGlycinamid_synth_ATP-grasp"/>
</dbReference>
<dbReference type="AlphaFoldDB" id="A0ABD3HEP0"/>
<dbReference type="Pfam" id="PF01071">
    <property type="entry name" value="GARS_A"/>
    <property type="match status" value="1"/>
</dbReference>
<evidence type="ECO:0000256" key="9">
    <source>
        <dbReference type="ARBA" id="ARBA00042864"/>
    </source>
</evidence>
<dbReference type="InterPro" id="IPR016185">
    <property type="entry name" value="PreATP-grasp_dom_sf"/>
</dbReference>
<feature type="domain" description="ATP-grasp" evidence="12">
    <location>
        <begin position="204"/>
        <end position="412"/>
    </location>
</feature>
<dbReference type="PANTHER" id="PTHR43472:SF1">
    <property type="entry name" value="PHOSPHORIBOSYLAMINE--GLYCINE LIGASE, CHLOROPLASTIC"/>
    <property type="match status" value="1"/>
</dbReference>
<dbReference type="HAMAP" id="MF_00138">
    <property type="entry name" value="GARS"/>
    <property type="match status" value="1"/>
</dbReference>
<evidence type="ECO:0000256" key="10">
    <source>
        <dbReference type="ARBA" id="ARBA00047843"/>
    </source>
</evidence>
<keyword evidence="4 11" id="KW-0547">Nucleotide-binding</keyword>
<dbReference type="InterPro" id="IPR037123">
    <property type="entry name" value="PRibGlycinamide_synth_C_sf"/>
</dbReference>